<dbReference type="InterPro" id="IPR003018">
    <property type="entry name" value="GAF"/>
</dbReference>
<feature type="domain" description="PAC" evidence="12">
    <location>
        <begin position="77"/>
        <end position="130"/>
    </location>
</feature>
<evidence type="ECO:0000256" key="3">
    <source>
        <dbReference type="ARBA" id="ARBA00022553"/>
    </source>
</evidence>
<evidence type="ECO:0000256" key="1">
    <source>
        <dbReference type="ARBA" id="ARBA00000085"/>
    </source>
</evidence>
<protein>
    <recommendedName>
        <fullName evidence="2">histidine kinase</fullName>
        <ecNumber evidence="2">2.7.13.3</ecNumber>
    </recommendedName>
</protein>
<dbReference type="EC" id="2.7.13.3" evidence="2"/>
<comment type="caution">
    <text evidence="13">The sequence shown here is derived from an EMBL/GenBank/DDBJ whole genome shotgun (WGS) entry which is preliminary data.</text>
</comment>
<dbReference type="GO" id="GO:0000155">
    <property type="term" value="F:phosphorelay sensor kinase activity"/>
    <property type="evidence" value="ECO:0007669"/>
    <property type="project" value="InterPro"/>
</dbReference>
<feature type="domain" description="Histidine kinase" evidence="10">
    <location>
        <begin position="470"/>
        <end position="689"/>
    </location>
</feature>
<keyword evidence="8" id="KW-0902">Two-component regulatory system</keyword>
<keyword evidence="9" id="KW-0175">Coiled coil</keyword>
<dbReference type="SUPFAM" id="SSF55781">
    <property type="entry name" value="GAF domain-like"/>
    <property type="match status" value="1"/>
</dbReference>
<evidence type="ECO:0000256" key="7">
    <source>
        <dbReference type="ARBA" id="ARBA00022840"/>
    </source>
</evidence>
<dbReference type="NCBIfam" id="TIGR00229">
    <property type="entry name" value="sensory_box"/>
    <property type="match status" value="2"/>
</dbReference>
<dbReference type="SUPFAM" id="SSF55785">
    <property type="entry name" value="PYP-like sensor domain (PAS domain)"/>
    <property type="match status" value="2"/>
</dbReference>
<dbReference type="CDD" id="cd00130">
    <property type="entry name" value="PAS"/>
    <property type="match status" value="1"/>
</dbReference>
<keyword evidence="6" id="KW-0418">Kinase</keyword>
<evidence type="ECO:0000313" key="14">
    <source>
        <dbReference type="Proteomes" id="UP000603434"/>
    </source>
</evidence>
<keyword evidence="5" id="KW-0547">Nucleotide-binding</keyword>
<dbReference type="InterPro" id="IPR035965">
    <property type="entry name" value="PAS-like_dom_sf"/>
</dbReference>
<evidence type="ECO:0000256" key="6">
    <source>
        <dbReference type="ARBA" id="ARBA00022777"/>
    </source>
</evidence>
<dbReference type="EMBL" id="JACNJH010000126">
    <property type="protein sequence ID" value="MBC8361207.1"/>
    <property type="molecule type" value="Genomic_DNA"/>
</dbReference>
<reference evidence="13 14" key="1">
    <citation type="submission" date="2020-08" db="EMBL/GenBank/DDBJ databases">
        <title>Bridging the membrane lipid divide: bacteria of the FCB group superphylum have the potential to synthesize archaeal ether lipids.</title>
        <authorList>
            <person name="Villanueva L."/>
            <person name="Von Meijenfeldt F.A.B."/>
            <person name="Westbye A.B."/>
            <person name="Yadav S."/>
            <person name="Hopmans E.C."/>
            <person name="Dutilh B.E."/>
            <person name="Sinninghe Damste J.S."/>
        </authorList>
    </citation>
    <scope>NUCLEOTIDE SEQUENCE [LARGE SCALE GENOMIC DNA]</scope>
    <source>
        <strain evidence="13">NIOZ-UU30</strain>
    </source>
</reference>
<dbReference type="PRINTS" id="PR00344">
    <property type="entry name" value="BCTRLSENSOR"/>
</dbReference>
<sequence length="690" mass="78280">MKTEDYFQEHKFYQVLLRSLTDYVIAINRNYHVIMANELFKKEFGMQPNNFCYKLWKNRNEKCEKCLVEQTFKDGWGHWNIENVIMKDGRVAQMLVKSMPVKDEQGEIVYVLETATDITGRLHLQADLEKVEGNLEKMLAYRLEDLQKSEEKYRTIFERSRDAIILTDVDGRITEINQAGVDILEYKTQEEVLARGSVAEIFENKEYFEFHKKISREGFVVEFETRLMGKNDRRFYALITSNVTLDVTGQIVGYVLIIRDITRRKLSQEAINRHNIRLDALNAISKTVSSSLNLDEVLSGTIDKILEVLGNNSVRMYLLDDKQNILKLVAHRGLSNKVTTKPFMKYRKPGEGFLGQTILDGKTRILDNLQRVKDPYVDSIIAEGLHSTTYVPLVTKGKPIGVMCVSRHTPITFSSEHIEFLSAIGNQIGVAVDNANLYENIKRAYQELKEAQEQIVQTEKLASLGKLAATIAHEINNPLAAVLTYIRLMIKLIERNSFSSERLEDISRYLATMDSETSKCGEIVKNLLAFSRQSKISIASHSITGIIDRTLLLIAHDLEIKGIQLEKIIEPNLPHVQCDFKQIQQALLNLINNASDAMQGGGTLKVIVRRRAGTERFLDVMISDTGCGITEKDKEKIFDPFFTTKEEGKGVGLGLSVVYGIVTRHKGIIEVKSEPGKGSTFKVSLPFAVL</sequence>
<evidence type="ECO:0000256" key="4">
    <source>
        <dbReference type="ARBA" id="ARBA00022679"/>
    </source>
</evidence>
<gene>
    <name evidence="13" type="ORF">H8E23_07400</name>
</gene>
<evidence type="ECO:0000259" key="10">
    <source>
        <dbReference type="PROSITE" id="PS50109"/>
    </source>
</evidence>
<dbReference type="InterPro" id="IPR001610">
    <property type="entry name" value="PAC"/>
</dbReference>
<evidence type="ECO:0000256" key="9">
    <source>
        <dbReference type="SAM" id="Coils"/>
    </source>
</evidence>
<dbReference type="PANTHER" id="PTHR43065">
    <property type="entry name" value="SENSOR HISTIDINE KINASE"/>
    <property type="match status" value="1"/>
</dbReference>
<dbReference type="Pfam" id="PF13185">
    <property type="entry name" value="GAF_2"/>
    <property type="match status" value="1"/>
</dbReference>
<comment type="catalytic activity">
    <reaction evidence="1">
        <text>ATP + protein L-histidine = ADP + protein N-phospho-L-histidine.</text>
        <dbReference type="EC" id="2.7.13.3"/>
    </reaction>
</comment>
<dbReference type="Gene3D" id="3.30.450.20">
    <property type="entry name" value="PAS domain"/>
    <property type="match status" value="2"/>
</dbReference>
<dbReference type="Proteomes" id="UP000603434">
    <property type="component" value="Unassembled WGS sequence"/>
</dbReference>
<dbReference type="Gene3D" id="3.30.450.40">
    <property type="match status" value="1"/>
</dbReference>
<dbReference type="PANTHER" id="PTHR43065:SF46">
    <property type="entry name" value="C4-DICARBOXYLATE TRANSPORT SENSOR PROTEIN DCTB"/>
    <property type="match status" value="1"/>
</dbReference>
<dbReference type="InterPro" id="IPR000700">
    <property type="entry name" value="PAS-assoc_C"/>
</dbReference>
<dbReference type="AlphaFoldDB" id="A0A8J6TIM2"/>
<dbReference type="SUPFAM" id="SSF55874">
    <property type="entry name" value="ATPase domain of HSP90 chaperone/DNA topoisomerase II/histidine kinase"/>
    <property type="match status" value="1"/>
</dbReference>
<evidence type="ECO:0000256" key="5">
    <source>
        <dbReference type="ARBA" id="ARBA00022741"/>
    </source>
</evidence>
<dbReference type="InterPro" id="IPR036890">
    <property type="entry name" value="HATPase_C_sf"/>
</dbReference>
<feature type="coiled-coil region" evidence="9">
    <location>
        <begin position="434"/>
        <end position="461"/>
    </location>
</feature>
<evidence type="ECO:0000259" key="11">
    <source>
        <dbReference type="PROSITE" id="PS50112"/>
    </source>
</evidence>
<evidence type="ECO:0000313" key="13">
    <source>
        <dbReference type="EMBL" id="MBC8361207.1"/>
    </source>
</evidence>
<dbReference type="Gene3D" id="3.30.565.10">
    <property type="entry name" value="Histidine kinase-like ATPase, C-terminal domain"/>
    <property type="match status" value="1"/>
</dbReference>
<dbReference type="CDD" id="cd00082">
    <property type="entry name" value="HisKA"/>
    <property type="match status" value="1"/>
</dbReference>
<feature type="domain" description="PAS" evidence="11">
    <location>
        <begin position="149"/>
        <end position="190"/>
    </location>
</feature>
<dbReference type="InterPro" id="IPR036097">
    <property type="entry name" value="HisK_dim/P_sf"/>
</dbReference>
<dbReference type="InterPro" id="IPR004358">
    <property type="entry name" value="Sig_transdc_His_kin-like_C"/>
</dbReference>
<evidence type="ECO:0000256" key="8">
    <source>
        <dbReference type="ARBA" id="ARBA00023012"/>
    </source>
</evidence>
<dbReference type="Gene3D" id="1.10.287.130">
    <property type="match status" value="1"/>
</dbReference>
<dbReference type="InterPro" id="IPR000014">
    <property type="entry name" value="PAS"/>
</dbReference>
<dbReference type="SMART" id="SM00091">
    <property type="entry name" value="PAS"/>
    <property type="match status" value="2"/>
</dbReference>
<name>A0A8J6TIM2_9BACT</name>
<accession>A0A8J6TIM2</accession>
<dbReference type="SMART" id="SM00388">
    <property type="entry name" value="HisKA"/>
    <property type="match status" value="1"/>
</dbReference>
<dbReference type="Pfam" id="PF02518">
    <property type="entry name" value="HATPase_c"/>
    <property type="match status" value="1"/>
</dbReference>
<dbReference type="SMART" id="SM00086">
    <property type="entry name" value="PAC"/>
    <property type="match status" value="2"/>
</dbReference>
<keyword evidence="3" id="KW-0597">Phosphoprotein</keyword>
<dbReference type="PROSITE" id="PS50109">
    <property type="entry name" value="HIS_KIN"/>
    <property type="match status" value="1"/>
</dbReference>
<dbReference type="InterPro" id="IPR005467">
    <property type="entry name" value="His_kinase_dom"/>
</dbReference>
<evidence type="ECO:0000259" key="12">
    <source>
        <dbReference type="PROSITE" id="PS50113"/>
    </source>
</evidence>
<organism evidence="13 14">
    <name type="scientific">Candidatus Desulfatibia profunda</name>
    <dbReference type="NCBI Taxonomy" id="2841695"/>
    <lineage>
        <taxon>Bacteria</taxon>
        <taxon>Pseudomonadati</taxon>
        <taxon>Thermodesulfobacteriota</taxon>
        <taxon>Desulfobacteria</taxon>
        <taxon>Desulfobacterales</taxon>
        <taxon>Desulfobacterales incertae sedis</taxon>
        <taxon>Candidatus Desulfatibia</taxon>
    </lineage>
</organism>
<dbReference type="InterPro" id="IPR003594">
    <property type="entry name" value="HATPase_dom"/>
</dbReference>
<dbReference type="SMART" id="SM00065">
    <property type="entry name" value="GAF"/>
    <property type="match status" value="1"/>
</dbReference>
<dbReference type="InterPro" id="IPR003661">
    <property type="entry name" value="HisK_dim/P_dom"/>
</dbReference>
<feature type="domain" description="PAC" evidence="12">
    <location>
        <begin position="221"/>
        <end position="273"/>
    </location>
</feature>
<proteinExistence type="predicted"/>
<keyword evidence="7" id="KW-0067">ATP-binding</keyword>
<dbReference type="PROSITE" id="PS50112">
    <property type="entry name" value="PAS"/>
    <property type="match status" value="1"/>
</dbReference>
<dbReference type="InterPro" id="IPR029016">
    <property type="entry name" value="GAF-like_dom_sf"/>
</dbReference>
<dbReference type="PROSITE" id="PS50113">
    <property type="entry name" value="PAC"/>
    <property type="match status" value="2"/>
</dbReference>
<dbReference type="Pfam" id="PF00512">
    <property type="entry name" value="HisKA"/>
    <property type="match status" value="1"/>
</dbReference>
<keyword evidence="4" id="KW-0808">Transferase</keyword>
<evidence type="ECO:0000256" key="2">
    <source>
        <dbReference type="ARBA" id="ARBA00012438"/>
    </source>
</evidence>
<dbReference type="SMART" id="SM00387">
    <property type="entry name" value="HATPase_c"/>
    <property type="match status" value="1"/>
</dbReference>
<dbReference type="SUPFAM" id="SSF47384">
    <property type="entry name" value="Homodimeric domain of signal transducing histidine kinase"/>
    <property type="match status" value="1"/>
</dbReference>
<dbReference type="Pfam" id="PF13426">
    <property type="entry name" value="PAS_9"/>
    <property type="match status" value="2"/>
</dbReference>
<dbReference type="GO" id="GO:0005524">
    <property type="term" value="F:ATP binding"/>
    <property type="evidence" value="ECO:0007669"/>
    <property type="project" value="UniProtKB-KW"/>
</dbReference>